<protein>
    <submittedName>
        <fullName evidence="1">Uncharacterized protein</fullName>
    </submittedName>
</protein>
<evidence type="ECO:0000313" key="2">
    <source>
        <dbReference type="Proteomes" id="UP000765509"/>
    </source>
</evidence>
<name>A0A9Q3GPG0_9BASI</name>
<dbReference type="AlphaFoldDB" id="A0A9Q3GPG0"/>
<proteinExistence type="predicted"/>
<sequence>MKLPQYNTGELLIHSAISLTSQPQNSTHHILIHTLPRSTYYTSSPNILPFCISLALAELSAVSTEQCPQHFTKINSQSKNSDSKACFISTPDAEIFFDFTQGIHLLLKTRHTDCGFLPLLQLIMNFISKLMSGHGIVLFQKRADFKPYISLFQVAQLRTIALDLTE</sequence>
<evidence type="ECO:0000313" key="1">
    <source>
        <dbReference type="EMBL" id="MBW0474235.1"/>
    </source>
</evidence>
<organism evidence="1 2">
    <name type="scientific">Austropuccinia psidii MF-1</name>
    <dbReference type="NCBI Taxonomy" id="1389203"/>
    <lineage>
        <taxon>Eukaryota</taxon>
        <taxon>Fungi</taxon>
        <taxon>Dikarya</taxon>
        <taxon>Basidiomycota</taxon>
        <taxon>Pucciniomycotina</taxon>
        <taxon>Pucciniomycetes</taxon>
        <taxon>Pucciniales</taxon>
        <taxon>Sphaerophragmiaceae</taxon>
        <taxon>Austropuccinia</taxon>
    </lineage>
</organism>
<dbReference type="Proteomes" id="UP000765509">
    <property type="component" value="Unassembled WGS sequence"/>
</dbReference>
<reference evidence="1" key="1">
    <citation type="submission" date="2021-03" db="EMBL/GenBank/DDBJ databases">
        <title>Draft genome sequence of rust myrtle Austropuccinia psidii MF-1, a brazilian biotype.</title>
        <authorList>
            <person name="Quecine M.C."/>
            <person name="Pachon D.M.R."/>
            <person name="Bonatelli M.L."/>
            <person name="Correr F.H."/>
            <person name="Franceschini L.M."/>
            <person name="Leite T.F."/>
            <person name="Margarido G.R.A."/>
            <person name="Almeida C.A."/>
            <person name="Ferrarezi J.A."/>
            <person name="Labate C.A."/>
        </authorList>
    </citation>
    <scope>NUCLEOTIDE SEQUENCE</scope>
    <source>
        <strain evidence="1">MF-1</strain>
    </source>
</reference>
<keyword evidence="2" id="KW-1185">Reference proteome</keyword>
<gene>
    <name evidence="1" type="ORF">O181_013950</name>
</gene>
<dbReference type="EMBL" id="AVOT02003672">
    <property type="protein sequence ID" value="MBW0474235.1"/>
    <property type="molecule type" value="Genomic_DNA"/>
</dbReference>
<comment type="caution">
    <text evidence="1">The sequence shown here is derived from an EMBL/GenBank/DDBJ whole genome shotgun (WGS) entry which is preliminary data.</text>
</comment>
<accession>A0A9Q3GPG0</accession>